<dbReference type="RefSeq" id="WP_042532510.1">
    <property type="nucleotide sequence ID" value="NZ_CP010827.1"/>
</dbReference>
<dbReference type="KEGG" id="csx:CSING_12020"/>
<accession>A0A0B6F3X6</accession>
<dbReference type="Proteomes" id="UP000031890">
    <property type="component" value="Chromosome"/>
</dbReference>
<proteinExistence type="predicted"/>
<sequence length="222" mass="24274">MSIDWKQFGLPDPIGELAHGGHTIYTFDSGLPEYSVLDELHEQGLHGALWAMWNESIDPDDVEEEDLALVGGLKEYKEFIGREYEALAAFGLNPDLSVRAEAEVDEPSVWTDSGDIWEEEIANSQFAVVEASVGQAAMAMSCTACANVLPLGALGHVFDALDTRFGMQLLGLGDQELPNVIVRFPNVDGQREDIVAALSAVADWFDIYEEPNGALQANLCWD</sequence>
<dbReference type="HOGENOM" id="CLU_1243607_0_0_11"/>
<reference evidence="1 2" key="1">
    <citation type="journal article" date="2015" name="Genome Announc.">
        <title>Complete Genome Sequence and Annotation of Corynebacterium singulare DSM 44357, Isolated from a Human Semen Specimen.</title>
        <authorList>
            <person name="Merten M."/>
            <person name="Brinkrolf K."/>
            <person name="Albersmeier A."/>
            <person name="Kutter Y."/>
            <person name="Ruckert C."/>
            <person name="Tauch A."/>
        </authorList>
    </citation>
    <scope>NUCLEOTIDE SEQUENCE [LARGE SCALE GENOMIC DNA]</scope>
    <source>
        <strain evidence="1">IBS B52218</strain>
    </source>
</reference>
<dbReference type="EMBL" id="CP010827">
    <property type="protein sequence ID" value="AJI79899.1"/>
    <property type="molecule type" value="Genomic_DNA"/>
</dbReference>
<protein>
    <submittedName>
        <fullName evidence="1">Uncharacterized protein</fullName>
    </submittedName>
</protein>
<dbReference type="STRING" id="161899.CSING_12020"/>
<gene>
    <name evidence="1" type="ORF">CSING_12020</name>
</gene>
<evidence type="ECO:0000313" key="1">
    <source>
        <dbReference type="EMBL" id="AJI79899.1"/>
    </source>
</evidence>
<evidence type="ECO:0000313" key="2">
    <source>
        <dbReference type="Proteomes" id="UP000031890"/>
    </source>
</evidence>
<dbReference type="AlphaFoldDB" id="A0A0B6F3X6"/>
<name>A0A0B6F3X6_9CORY</name>
<organism evidence="1 2">
    <name type="scientific">Corynebacterium singulare</name>
    <dbReference type="NCBI Taxonomy" id="161899"/>
    <lineage>
        <taxon>Bacteria</taxon>
        <taxon>Bacillati</taxon>
        <taxon>Actinomycetota</taxon>
        <taxon>Actinomycetes</taxon>
        <taxon>Mycobacteriales</taxon>
        <taxon>Corynebacteriaceae</taxon>
        <taxon>Corynebacterium</taxon>
    </lineage>
</organism>